<accession>A0AAU7CH08</accession>
<name>A0AAU7CH08_9BACT</name>
<dbReference type="NCBIfam" id="TIGR00897">
    <property type="entry name" value="2A0118"/>
    <property type="match status" value="1"/>
</dbReference>
<dbReference type="PANTHER" id="PTHR43124">
    <property type="entry name" value="PURINE EFFLUX PUMP PBUE"/>
    <property type="match status" value="1"/>
</dbReference>
<keyword evidence="3 6" id="KW-0812">Transmembrane</keyword>
<dbReference type="GO" id="GO:0022857">
    <property type="term" value="F:transmembrane transporter activity"/>
    <property type="evidence" value="ECO:0007669"/>
    <property type="project" value="InterPro"/>
</dbReference>
<evidence type="ECO:0000256" key="2">
    <source>
        <dbReference type="ARBA" id="ARBA00022475"/>
    </source>
</evidence>
<dbReference type="CDD" id="cd17337">
    <property type="entry name" value="MFS_CsbX"/>
    <property type="match status" value="1"/>
</dbReference>
<dbReference type="Pfam" id="PF07690">
    <property type="entry name" value="MFS_1"/>
    <property type="match status" value="1"/>
</dbReference>
<reference evidence="8" key="1">
    <citation type="submission" date="2024-05" db="EMBL/GenBank/DDBJ databases">
        <title>Planctomycetes of the genus Singulisphaera possess chitinolytic capabilities.</title>
        <authorList>
            <person name="Ivanova A."/>
        </authorList>
    </citation>
    <scope>NUCLEOTIDE SEQUENCE</scope>
    <source>
        <strain evidence="8">Ch08T</strain>
    </source>
</reference>
<dbReference type="InterPro" id="IPR004748">
    <property type="entry name" value="Polyol_permease-like"/>
</dbReference>
<dbReference type="InterPro" id="IPR020846">
    <property type="entry name" value="MFS_dom"/>
</dbReference>
<feature type="transmembrane region" description="Helical" evidence="6">
    <location>
        <begin position="60"/>
        <end position="80"/>
    </location>
</feature>
<evidence type="ECO:0000256" key="6">
    <source>
        <dbReference type="SAM" id="Phobius"/>
    </source>
</evidence>
<keyword evidence="4 6" id="KW-1133">Transmembrane helix</keyword>
<evidence type="ECO:0000313" key="8">
    <source>
        <dbReference type="EMBL" id="XBH04440.1"/>
    </source>
</evidence>
<dbReference type="PROSITE" id="PS50850">
    <property type="entry name" value="MFS"/>
    <property type="match status" value="1"/>
</dbReference>
<dbReference type="RefSeq" id="WP_406697202.1">
    <property type="nucleotide sequence ID" value="NZ_CP155447.1"/>
</dbReference>
<keyword evidence="5 6" id="KW-0472">Membrane</keyword>
<dbReference type="InterPro" id="IPR011701">
    <property type="entry name" value="MFS"/>
</dbReference>
<feature type="transmembrane region" description="Helical" evidence="6">
    <location>
        <begin position="366"/>
        <end position="387"/>
    </location>
</feature>
<evidence type="ECO:0000256" key="4">
    <source>
        <dbReference type="ARBA" id="ARBA00022989"/>
    </source>
</evidence>
<protein>
    <submittedName>
        <fullName evidence="8">MFS transporter</fullName>
    </submittedName>
</protein>
<dbReference type="AlphaFoldDB" id="A0AAU7CH08"/>
<dbReference type="PANTHER" id="PTHR43124:SF3">
    <property type="entry name" value="CHLORAMPHENICOL EFFLUX PUMP RV0191"/>
    <property type="match status" value="1"/>
</dbReference>
<comment type="subcellular location">
    <subcellularLocation>
        <location evidence="1">Cell membrane</location>
        <topology evidence="1">Multi-pass membrane protein</topology>
    </subcellularLocation>
</comment>
<feature type="transmembrane region" description="Helical" evidence="6">
    <location>
        <begin position="181"/>
        <end position="202"/>
    </location>
</feature>
<evidence type="ECO:0000256" key="3">
    <source>
        <dbReference type="ARBA" id="ARBA00022692"/>
    </source>
</evidence>
<feature type="transmembrane region" description="Helical" evidence="6">
    <location>
        <begin position="20"/>
        <end position="40"/>
    </location>
</feature>
<feature type="domain" description="Major facilitator superfamily (MFS) profile" evidence="7">
    <location>
        <begin position="23"/>
        <end position="417"/>
    </location>
</feature>
<feature type="transmembrane region" description="Helical" evidence="6">
    <location>
        <begin position="301"/>
        <end position="320"/>
    </location>
</feature>
<dbReference type="InterPro" id="IPR036259">
    <property type="entry name" value="MFS_trans_sf"/>
</dbReference>
<proteinExistence type="predicted"/>
<feature type="transmembrane region" description="Helical" evidence="6">
    <location>
        <begin position="126"/>
        <end position="142"/>
    </location>
</feature>
<feature type="transmembrane region" description="Helical" evidence="6">
    <location>
        <begin position="393"/>
        <end position="414"/>
    </location>
</feature>
<feature type="transmembrane region" description="Helical" evidence="6">
    <location>
        <begin position="92"/>
        <end position="114"/>
    </location>
</feature>
<keyword evidence="2" id="KW-1003">Cell membrane</keyword>
<feature type="transmembrane region" description="Helical" evidence="6">
    <location>
        <begin position="154"/>
        <end position="175"/>
    </location>
</feature>
<feature type="transmembrane region" description="Helical" evidence="6">
    <location>
        <begin position="239"/>
        <end position="259"/>
    </location>
</feature>
<dbReference type="Gene3D" id="1.20.1250.20">
    <property type="entry name" value="MFS general substrate transporter like domains"/>
    <property type="match status" value="2"/>
</dbReference>
<dbReference type="SUPFAM" id="SSF103473">
    <property type="entry name" value="MFS general substrate transporter"/>
    <property type="match status" value="1"/>
</dbReference>
<feature type="transmembrane region" description="Helical" evidence="6">
    <location>
        <begin position="332"/>
        <end position="354"/>
    </location>
</feature>
<feature type="transmembrane region" description="Helical" evidence="6">
    <location>
        <begin position="271"/>
        <end position="289"/>
    </location>
</feature>
<dbReference type="InterPro" id="IPR050189">
    <property type="entry name" value="MFS_Efflux_Transporters"/>
</dbReference>
<evidence type="ECO:0000256" key="5">
    <source>
        <dbReference type="ARBA" id="ARBA00023136"/>
    </source>
</evidence>
<organism evidence="8">
    <name type="scientific">Singulisphaera sp. Ch08</name>
    <dbReference type="NCBI Taxonomy" id="3120278"/>
    <lineage>
        <taxon>Bacteria</taxon>
        <taxon>Pseudomonadati</taxon>
        <taxon>Planctomycetota</taxon>
        <taxon>Planctomycetia</taxon>
        <taxon>Isosphaerales</taxon>
        <taxon>Isosphaeraceae</taxon>
        <taxon>Singulisphaera</taxon>
    </lineage>
</organism>
<evidence type="ECO:0000256" key="1">
    <source>
        <dbReference type="ARBA" id="ARBA00004651"/>
    </source>
</evidence>
<evidence type="ECO:0000259" key="7">
    <source>
        <dbReference type="PROSITE" id="PS50850"/>
    </source>
</evidence>
<dbReference type="GO" id="GO:0005886">
    <property type="term" value="C:plasma membrane"/>
    <property type="evidence" value="ECO:0007669"/>
    <property type="project" value="UniProtKB-SubCell"/>
</dbReference>
<gene>
    <name evidence="8" type="ORF">V5E97_00050</name>
</gene>
<sequence>MQLTEDARAARTSFIDRIGIYPPLVWGYVGLLLFMIGDGVESGFLSSYLVSRGLSEDRVAWIFTVYGLTVAVAAWLSGALSDLWGPRQVMGIGLLVWAVFEVAFLVFGVAPASYPLLLITYGLRGFGYPLFAFGFLVWITAATPRERLGTAVGWFWFAFTGGLPTLGSLFASAMIPNIGHYATLWSSLVLVVIGGLIASFGIREPTGKHRLAPPGEKPLSTLLSSISIAWRKPKTAIGCIVRVINTAPQFGFLVFLPLYFTKTIGFSEGQWLRLLSAIFLSNIVWNLLFGIIGDKFGWRRTVALCGGVGSAITTLLLFYTPHALGPNYPLTVLAGILYGATLAGYVPLSALMPSLAPENKGAAMSILNLGAGASVWVGPAIVGLFLPTLGVGGVMWIFAGLYLLSAVLTLFLTLPDQTTKPPLSSLEEL</sequence>
<dbReference type="EMBL" id="CP155447">
    <property type="protein sequence ID" value="XBH04440.1"/>
    <property type="molecule type" value="Genomic_DNA"/>
</dbReference>